<keyword evidence="2" id="KW-1185">Reference proteome</keyword>
<dbReference type="EMBL" id="JYDP01002829">
    <property type="protein sequence ID" value="KRY96432.1"/>
    <property type="molecule type" value="Genomic_DNA"/>
</dbReference>
<accession>A0A0V1GE82</accession>
<dbReference type="AlphaFoldDB" id="A0A0V1GE82"/>
<sequence>MHADTSSDNAWQASSFLFKMVNHFLPLFKKRIFK</sequence>
<comment type="caution">
    <text evidence="1">The sequence shown here is derived from an EMBL/GenBank/DDBJ whole genome shotgun (WGS) entry which is preliminary data.</text>
</comment>
<organism evidence="1 2">
    <name type="scientific">Trichinella zimbabwensis</name>
    <dbReference type="NCBI Taxonomy" id="268475"/>
    <lineage>
        <taxon>Eukaryota</taxon>
        <taxon>Metazoa</taxon>
        <taxon>Ecdysozoa</taxon>
        <taxon>Nematoda</taxon>
        <taxon>Enoplea</taxon>
        <taxon>Dorylaimia</taxon>
        <taxon>Trichinellida</taxon>
        <taxon>Trichinellidae</taxon>
        <taxon>Trichinella</taxon>
    </lineage>
</organism>
<evidence type="ECO:0000313" key="2">
    <source>
        <dbReference type="Proteomes" id="UP000055024"/>
    </source>
</evidence>
<proteinExistence type="predicted"/>
<dbReference type="Proteomes" id="UP000055024">
    <property type="component" value="Unassembled WGS sequence"/>
</dbReference>
<name>A0A0V1GE82_9BILA</name>
<protein>
    <submittedName>
        <fullName evidence="1">Uncharacterized protein</fullName>
    </submittedName>
</protein>
<gene>
    <name evidence="1" type="ORF">T11_14857</name>
</gene>
<evidence type="ECO:0000313" key="1">
    <source>
        <dbReference type="EMBL" id="KRY96432.1"/>
    </source>
</evidence>
<reference evidence="1 2" key="1">
    <citation type="submission" date="2015-01" db="EMBL/GenBank/DDBJ databases">
        <title>Evolution of Trichinella species and genotypes.</title>
        <authorList>
            <person name="Korhonen P.K."/>
            <person name="Edoardo P."/>
            <person name="Giuseppe L.R."/>
            <person name="Gasser R.B."/>
        </authorList>
    </citation>
    <scope>NUCLEOTIDE SEQUENCE [LARGE SCALE GENOMIC DNA]</scope>
    <source>
        <strain evidence="1">ISS1029</strain>
    </source>
</reference>